<dbReference type="eggNOG" id="COG1426">
    <property type="taxonomic scope" value="Bacteria"/>
</dbReference>
<dbReference type="Gene3D" id="1.10.260.40">
    <property type="entry name" value="lambda repressor-like DNA-binding domains"/>
    <property type="match status" value="1"/>
</dbReference>
<gene>
    <name evidence="2" type="ordered locus">NATL1_05131</name>
</gene>
<keyword evidence="1" id="KW-0812">Transmembrane</keyword>
<evidence type="ECO:0008006" key="4">
    <source>
        <dbReference type="Google" id="ProtNLM"/>
    </source>
</evidence>
<sequence>MEKSEERKSGSSHVANKKSSLRTVGEFLREARQGRNLSVEDLSSSLRIGKEQLIALESGDESALPEKVFIRAMVRRIAEKLNLDTSFILEELNEKKKNEPKPSPVIKKKNTRKNKKFNPFIIVILSGALGLFTSIMLLKYIEKGQNDSLNPQRSDIFLLDKKISS</sequence>
<feature type="transmembrane region" description="Helical" evidence="1">
    <location>
        <begin position="117"/>
        <end position="141"/>
    </location>
</feature>
<dbReference type="HOGENOM" id="CLU_1625597_0_0_3"/>
<name>A2C0R5_PROM1</name>
<accession>A2C0R5</accession>
<dbReference type="AlphaFoldDB" id="A2C0R5"/>
<keyword evidence="1" id="KW-0472">Membrane</keyword>
<dbReference type="RefSeq" id="WP_011823258.1">
    <property type="nucleotide sequence ID" value="NC_008819.1"/>
</dbReference>
<keyword evidence="1" id="KW-1133">Transmembrane helix</keyword>
<dbReference type="PANTHER" id="PTHR34475:SF1">
    <property type="entry name" value="CYTOSKELETON PROTEIN RODZ"/>
    <property type="match status" value="1"/>
</dbReference>
<proteinExistence type="predicted"/>
<dbReference type="GO" id="GO:0003677">
    <property type="term" value="F:DNA binding"/>
    <property type="evidence" value="ECO:0007669"/>
    <property type="project" value="InterPro"/>
</dbReference>
<dbReference type="KEGG" id="pme:NATL1_05131"/>
<organism evidence="2 3">
    <name type="scientific">Prochlorococcus marinus (strain NATL1A)</name>
    <dbReference type="NCBI Taxonomy" id="167555"/>
    <lineage>
        <taxon>Bacteria</taxon>
        <taxon>Bacillati</taxon>
        <taxon>Cyanobacteriota</taxon>
        <taxon>Cyanophyceae</taxon>
        <taxon>Synechococcales</taxon>
        <taxon>Prochlorococcaceae</taxon>
        <taxon>Prochlorococcus</taxon>
    </lineage>
</organism>
<evidence type="ECO:0000313" key="3">
    <source>
        <dbReference type="Proteomes" id="UP000002592"/>
    </source>
</evidence>
<reference evidence="3" key="1">
    <citation type="journal article" date="2007" name="PLoS Genet.">
        <title>Patterns and implications of gene gain and loss in the evolution of Prochlorococcus.</title>
        <authorList>
            <person name="Kettler G.C."/>
            <person name="Martiny A.C."/>
            <person name="Huang K."/>
            <person name="Zucker J."/>
            <person name="Coleman M.L."/>
            <person name="Rodrigue S."/>
            <person name="Chen F."/>
            <person name="Lapidus A."/>
            <person name="Ferriera S."/>
            <person name="Johnson J."/>
            <person name="Steglich C."/>
            <person name="Church G.M."/>
            <person name="Richardson P."/>
            <person name="Chisholm S.W."/>
        </authorList>
    </citation>
    <scope>NUCLEOTIDE SEQUENCE [LARGE SCALE GENOMIC DNA]</scope>
    <source>
        <strain evidence="3">NATL1A</strain>
    </source>
</reference>
<dbReference type="InterPro" id="IPR010982">
    <property type="entry name" value="Lambda_DNA-bd_dom_sf"/>
</dbReference>
<evidence type="ECO:0000313" key="2">
    <source>
        <dbReference type="EMBL" id="ABM75075.1"/>
    </source>
</evidence>
<dbReference type="SUPFAM" id="SSF47413">
    <property type="entry name" value="lambda repressor-like DNA-binding domains"/>
    <property type="match status" value="1"/>
</dbReference>
<dbReference type="PANTHER" id="PTHR34475">
    <property type="match status" value="1"/>
</dbReference>
<dbReference type="Proteomes" id="UP000002592">
    <property type="component" value="Chromosome"/>
</dbReference>
<evidence type="ECO:0000256" key="1">
    <source>
        <dbReference type="SAM" id="Phobius"/>
    </source>
</evidence>
<dbReference type="EMBL" id="CP000553">
    <property type="protein sequence ID" value="ABM75075.1"/>
    <property type="molecule type" value="Genomic_DNA"/>
</dbReference>
<dbReference type="InterPro" id="IPR001387">
    <property type="entry name" value="Cro/C1-type_HTH"/>
</dbReference>
<dbReference type="InterPro" id="IPR050400">
    <property type="entry name" value="Bact_Cytoskel_RodZ"/>
</dbReference>
<dbReference type="Pfam" id="PF13413">
    <property type="entry name" value="HTH_25"/>
    <property type="match status" value="1"/>
</dbReference>
<protein>
    <recommendedName>
        <fullName evidence="4">HTH cro/C1-type domain-containing protein</fullName>
    </recommendedName>
</protein>
<dbReference type="CDD" id="cd00093">
    <property type="entry name" value="HTH_XRE"/>
    <property type="match status" value="1"/>
</dbReference>